<feature type="transmembrane region" description="Helical" evidence="5">
    <location>
        <begin position="262"/>
        <end position="282"/>
    </location>
</feature>
<reference evidence="7" key="1">
    <citation type="submission" date="2011-07" db="EMBL/GenBank/DDBJ databases">
        <authorList>
            <consortium name="Caenorhabditis brenneri Sequencing and Analysis Consortium"/>
            <person name="Wilson R.K."/>
        </authorList>
    </citation>
    <scope>NUCLEOTIDE SEQUENCE [LARGE SCALE GENOMIC DNA]</scope>
    <source>
        <strain evidence="7">PB2801</strain>
    </source>
</reference>
<comment type="subcellular location">
    <subcellularLocation>
        <location evidence="1">Membrane</location>
        <topology evidence="1">Multi-pass membrane protein</topology>
    </subcellularLocation>
</comment>
<gene>
    <name evidence="6" type="ORF">CAEBREN_17960</name>
</gene>
<dbReference type="SUPFAM" id="SSF81321">
    <property type="entry name" value="Family A G protein-coupled receptor-like"/>
    <property type="match status" value="1"/>
</dbReference>
<feature type="transmembrane region" description="Helical" evidence="5">
    <location>
        <begin position="6"/>
        <end position="31"/>
    </location>
</feature>
<dbReference type="HOGENOM" id="CLU_061652_1_0_1"/>
<accession>G0NGY6</accession>
<dbReference type="EMBL" id="GL379883">
    <property type="protein sequence ID" value="EGT60223.1"/>
    <property type="molecule type" value="Genomic_DNA"/>
</dbReference>
<dbReference type="OrthoDB" id="5774177at2759"/>
<dbReference type="InParanoid" id="G0NGY6"/>
<sequence length="350" mass="40401">MDASDAAAGIFLLLFGIVGCALYGLIVCSMWRMVNEIVGFRFLISQALTDILLMIQFGIWPGIVILTQNEIINESWRWNIHIYLDFTWWAMVYHYTVIAWSRLAAVEWPNWFRTLPHGTSTMICAIPWFAGLLQSLVEHQFEWFTPLYYSPTRYGMHSNWEKYELSGTNTYYMICNVILMVVPFPLYVLALGVLFQRQTSRNSQLRSKYSHAPISTSSYAAQQRQLSIETRLLVPCIINTILFVVGQVFISQCSKHGKWMNWAVMVVFATNSFVNPLLYLFFSSVIRKGVLSNCRKNFSLSAIYNDYEMRSSPKTSSIVMRLNHRDSTITSNLNCRVHSPNDQIIHSQCN</sequence>
<evidence type="ECO:0000256" key="3">
    <source>
        <dbReference type="ARBA" id="ARBA00023170"/>
    </source>
</evidence>
<keyword evidence="5" id="KW-0812">Transmembrane</keyword>
<dbReference type="eggNOG" id="ENOG502TGBF">
    <property type="taxonomic scope" value="Eukaryota"/>
</dbReference>
<feature type="transmembrane region" description="Helical" evidence="5">
    <location>
        <begin position="43"/>
        <end position="66"/>
    </location>
</feature>
<keyword evidence="4" id="KW-0807">Transducer</keyword>
<keyword evidence="5" id="KW-1133">Transmembrane helix</keyword>
<proteinExistence type="predicted"/>
<organism evidence="7">
    <name type="scientific">Caenorhabditis brenneri</name>
    <name type="common">Nematode worm</name>
    <dbReference type="NCBI Taxonomy" id="135651"/>
    <lineage>
        <taxon>Eukaryota</taxon>
        <taxon>Metazoa</taxon>
        <taxon>Ecdysozoa</taxon>
        <taxon>Nematoda</taxon>
        <taxon>Chromadorea</taxon>
        <taxon>Rhabditida</taxon>
        <taxon>Rhabditina</taxon>
        <taxon>Rhabditomorpha</taxon>
        <taxon>Rhabditoidea</taxon>
        <taxon>Rhabditidae</taxon>
        <taxon>Peloderinae</taxon>
        <taxon>Caenorhabditis</taxon>
    </lineage>
</organism>
<feature type="transmembrane region" description="Helical" evidence="5">
    <location>
        <begin position="171"/>
        <end position="195"/>
    </location>
</feature>
<dbReference type="GO" id="GO:0005886">
    <property type="term" value="C:plasma membrane"/>
    <property type="evidence" value="ECO:0007669"/>
    <property type="project" value="TreeGrafter"/>
</dbReference>
<feature type="transmembrane region" description="Helical" evidence="5">
    <location>
        <begin position="86"/>
        <end position="105"/>
    </location>
</feature>
<evidence type="ECO:0000256" key="4">
    <source>
        <dbReference type="ARBA" id="ARBA00023224"/>
    </source>
</evidence>
<dbReference type="AlphaFoldDB" id="G0NGY6"/>
<keyword evidence="3" id="KW-0675">Receptor</keyword>
<keyword evidence="5" id="KW-0472">Membrane</keyword>
<dbReference type="Proteomes" id="UP000008068">
    <property type="component" value="Unassembled WGS sequence"/>
</dbReference>
<dbReference type="OMA" id="FTWWAMV"/>
<evidence type="ECO:0000256" key="5">
    <source>
        <dbReference type="SAM" id="Phobius"/>
    </source>
</evidence>
<evidence type="ECO:0008006" key="8">
    <source>
        <dbReference type="Google" id="ProtNLM"/>
    </source>
</evidence>
<evidence type="ECO:0000313" key="6">
    <source>
        <dbReference type="EMBL" id="EGT60223.1"/>
    </source>
</evidence>
<dbReference type="Gene3D" id="1.20.1070.10">
    <property type="entry name" value="Rhodopsin 7-helix transmembrane proteins"/>
    <property type="match status" value="1"/>
</dbReference>
<dbReference type="CDD" id="cd00637">
    <property type="entry name" value="7tm_classA_rhodopsin-like"/>
    <property type="match status" value="1"/>
</dbReference>
<feature type="transmembrane region" description="Helical" evidence="5">
    <location>
        <begin position="232"/>
        <end position="250"/>
    </location>
</feature>
<dbReference type="GO" id="GO:0008188">
    <property type="term" value="F:neuropeptide receptor activity"/>
    <property type="evidence" value="ECO:0007669"/>
    <property type="project" value="TreeGrafter"/>
</dbReference>
<keyword evidence="7" id="KW-1185">Reference proteome</keyword>
<evidence type="ECO:0000256" key="1">
    <source>
        <dbReference type="ARBA" id="ARBA00004141"/>
    </source>
</evidence>
<evidence type="ECO:0000313" key="7">
    <source>
        <dbReference type="Proteomes" id="UP000008068"/>
    </source>
</evidence>
<dbReference type="PANTHER" id="PTHR24238:SF20">
    <property type="entry name" value="G_PROTEIN_RECEP_F1_2 DOMAIN-CONTAINING PROTEIN"/>
    <property type="match status" value="1"/>
</dbReference>
<name>G0NGY6_CAEBE</name>
<dbReference type="PANTHER" id="PTHR24238">
    <property type="entry name" value="G-PROTEIN COUPLED RECEPTOR"/>
    <property type="match status" value="1"/>
</dbReference>
<protein>
    <recommendedName>
        <fullName evidence="8">G-protein coupled receptors family 1 profile domain-containing protein</fullName>
    </recommendedName>
</protein>
<keyword evidence="2" id="KW-0297">G-protein coupled receptor</keyword>
<evidence type="ECO:0000256" key="2">
    <source>
        <dbReference type="ARBA" id="ARBA00023040"/>
    </source>
</evidence>